<evidence type="ECO:0000256" key="1">
    <source>
        <dbReference type="SAM" id="Phobius"/>
    </source>
</evidence>
<keyword evidence="1" id="KW-1133">Transmembrane helix</keyword>
<keyword evidence="1" id="KW-0472">Membrane</keyword>
<dbReference type="Proteomes" id="UP000196368">
    <property type="component" value="Unassembled WGS sequence"/>
</dbReference>
<organism evidence="2 3">
    <name type="scientific">Candidatus Avelusimicrobium gallicola</name>
    <dbReference type="NCBI Taxonomy" id="2562704"/>
    <lineage>
        <taxon>Bacteria</taxon>
        <taxon>Pseudomonadati</taxon>
        <taxon>Elusimicrobiota</taxon>
        <taxon>Elusimicrobia</taxon>
        <taxon>Elusimicrobiales</taxon>
        <taxon>Elusimicrobiaceae</taxon>
        <taxon>Candidatus Avelusimicrobium</taxon>
    </lineage>
</organism>
<reference evidence="3" key="1">
    <citation type="submission" date="2017-04" db="EMBL/GenBank/DDBJ databases">
        <title>Function of individual gut microbiota members based on whole genome sequencing of pure cultures obtained from chicken caecum.</title>
        <authorList>
            <person name="Medvecky M."/>
            <person name="Cejkova D."/>
            <person name="Polansky O."/>
            <person name="Karasova D."/>
            <person name="Kubasova T."/>
            <person name="Cizek A."/>
            <person name="Rychlik I."/>
        </authorList>
    </citation>
    <scope>NUCLEOTIDE SEQUENCE [LARGE SCALE GENOMIC DNA]</scope>
    <source>
        <strain evidence="3">An273</strain>
    </source>
</reference>
<keyword evidence="1" id="KW-0812">Transmembrane</keyword>
<keyword evidence="3" id="KW-1185">Reference proteome</keyword>
<name>A0A1Y4DA75_9BACT</name>
<evidence type="ECO:0000313" key="2">
    <source>
        <dbReference type="EMBL" id="OUO56157.1"/>
    </source>
</evidence>
<gene>
    <name evidence="2" type="ORF">B5F75_05940</name>
</gene>
<protein>
    <submittedName>
        <fullName evidence="2">Uncharacterized protein</fullName>
    </submittedName>
</protein>
<dbReference type="EMBL" id="NFJD01000004">
    <property type="protein sequence ID" value="OUO56157.1"/>
    <property type="molecule type" value="Genomic_DNA"/>
</dbReference>
<accession>A0A1Y4DA75</accession>
<dbReference type="RefSeq" id="WP_087288954.1">
    <property type="nucleotide sequence ID" value="NZ_NFJD01000004.1"/>
</dbReference>
<proteinExistence type="predicted"/>
<feature type="transmembrane region" description="Helical" evidence="1">
    <location>
        <begin position="43"/>
        <end position="63"/>
    </location>
</feature>
<sequence length="160" mass="18171">MSTEKEFLEKVSALDFDPARQAQQRVWARVLHQSAPRRSLKPLAWGICTGLLLMLGGIAGMYWSDSLQDKDYPQSTAFWQRAQCKKADGRVLVSTELECHGEKCSCTKTMTICDEHPVTRVTRKNCKTPPSDFDPQDPWSLWNDDAAKQTKDLAFCQNQC</sequence>
<comment type="caution">
    <text evidence="2">The sequence shown here is derived from an EMBL/GenBank/DDBJ whole genome shotgun (WGS) entry which is preliminary data.</text>
</comment>
<dbReference type="AlphaFoldDB" id="A0A1Y4DA75"/>
<evidence type="ECO:0000313" key="3">
    <source>
        <dbReference type="Proteomes" id="UP000196368"/>
    </source>
</evidence>